<dbReference type="RefSeq" id="WP_076385144.1">
    <property type="nucleotide sequence ID" value="NZ_DAOOBN010000025.1"/>
</dbReference>
<name>A0A1N7JK16_9FLAO</name>
<dbReference type="AlphaFoldDB" id="A0A1N7JK16"/>
<gene>
    <name evidence="2" type="ORF">SAMN05421789_102160</name>
</gene>
<evidence type="ECO:0000313" key="2">
    <source>
        <dbReference type="EMBL" id="SIS49659.1"/>
    </source>
</evidence>
<reference evidence="3" key="1">
    <citation type="submission" date="2017-01" db="EMBL/GenBank/DDBJ databases">
        <authorList>
            <person name="Varghese N."/>
            <person name="Submissions S."/>
        </authorList>
    </citation>
    <scope>NUCLEOTIDE SEQUENCE [LARGE SCALE GENOMIC DNA]</scope>
    <source>
        <strain evidence="3">DSM 23145</strain>
    </source>
</reference>
<organism evidence="2 3">
    <name type="scientific">Kaistella chaponensis</name>
    <dbReference type="NCBI Taxonomy" id="713588"/>
    <lineage>
        <taxon>Bacteria</taxon>
        <taxon>Pseudomonadati</taxon>
        <taxon>Bacteroidota</taxon>
        <taxon>Flavobacteriia</taxon>
        <taxon>Flavobacteriales</taxon>
        <taxon>Weeksellaceae</taxon>
        <taxon>Chryseobacterium group</taxon>
        <taxon>Kaistella</taxon>
    </lineage>
</organism>
<dbReference type="STRING" id="713588.SAMN05421789_102160"/>
<keyword evidence="1" id="KW-1133">Transmembrane helix</keyword>
<sequence>MKKALLYLIAGTAISFLLNHFILGSQGWKLDLFYGFSFGLAWGIAYFLDDVKFSLPQKLGISFLGMGLLLLIGLLLFDLQLAVPSVIKFSMVFVAYYLIASFKSSKSLRN</sequence>
<accession>A0A1N7JK16</accession>
<keyword evidence="3" id="KW-1185">Reference proteome</keyword>
<feature type="transmembrane region" description="Helical" evidence="1">
    <location>
        <begin position="32"/>
        <end position="48"/>
    </location>
</feature>
<proteinExistence type="predicted"/>
<keyword evidence="1" id="KW-0812">Transmembrane</keyword>
<feature type="transmembrane region" description="Helical" evidence="1">
    <location>
        <begin position="5"/>
        <end position="26"/>
    </location>
</feature>
<keyword evidence="1" id="KW-0472">Membrane</keyword>
<feature type="transmembrane region" description="Helical" evidence="1">
    <location>
        <begin position="60"/>
        <end position="77"/>
    </location>
</feature>
<protein>
    <submittedName>
        <fullName evidence="2">Uncharacterized protein</fullName>
    </submittedName>
</protein>
<dbReference type="OrthoDB" id="1271629at2"/>
<dbReference type="Proteomes" id="UP000185839">
    <property type="component" value="Unassembled WGS sequence"/>
</dbReference>
<dbReference type="EMBL" id="FTOI01000002">
    <property type="protein sequence ID" value="SIS49659.1"/>
    <property type="molecule type" value="Genomic_DNA"/>
</dbReference>
<evidence type="ECO:0000313" key="3">
    <source>
        <dbReference type="Proteomes" id="UP000185839"/>
    </source>
</evidence>
<feature type="transmembrane region" description="Helical" evidence="1">
    <location>
        <begin position="83"/>
        <end position="100"/>
    </location>
</feature>
<evidence type="ECO:0000256" key="1">
    <source>
        <dbReference type="SAM" id="Phobius"/>
    </source>
</evidence>